<dbReference type="AlphaFoldDB" id="A0A939BDZ5"/>
<dbReference type="RefSeq" id="WP_204445150.1">
    <property type="nucleotide sequence ID" value="NZ_JACJKY010000005.1"/>
</dbReference>
<gene>
    <name evidence="1" type="ORF">H6A12_04250</name>
</gene>
<dbReference type="GO" id="GO:0016791">
    <property type="term" value="F:phosphatase activity"/>
    <property type="evidence" value="ECO:0007669"/>
    <property type="project" value="TreeGrafter"/>
</dbReference>
<dbReference type="SFLD" id="SFLDS00003">
    <property type="entry name" value="Haloacid_Dehalogenase"/>
    <property type="match status" value="1"/>
</dbReference>
<dbReference type="PROSITE" id="PS01228">
    <property type="entry name" value="COF_1"/>
    <property type="match status" value="1"/>
</dbReference>
<comment type="caution">
    <text evidence="1">The sequence shown here is derived from an EMBL/GenBank/DDBJ whole genome shotgun (WGS) entry which is preliminary data.</text>
</comment>
<keyword evidence="1" id="KW-0378">Hydrolase</keyword>
<keyword evidence="2" id="KW-1185">Reference proteome</keyword>
<reference evidence="1" key="1">
    <citation type="submission" date="2020-08" db="EMBL/GenBank/DDBJ databases">
        <authorList>
            <person name="Cejkova D."/>
            <person name="Kubasova T."/>
            <person name="Jahodarova E."/>
            <person name="Rychlik I."/>
        </authorList>
    </citation>
    <scope>NUCLEOTIDE SEQUENCE</scope>
    <source>
        <strain evidence="1">An559</strain>
    </source>
</reference>
<proteinExistence type="predicted"/>
<evidence type="ECO:0000313" key="2">
    <source>
        <dbReference type="Proteomes" id="UP000774750"/>
    </source>
</evidence>
<dbReference type="InterPro" id="IPR023214">
    <property type="entry name" value="HAD_sf"/>
</dbReference>
<dbReference type="Proteomes" id="UP000774750">
    <property type="component" value="Unassembled WGS sequence"/>
</dbReference>
<sequence>MNELKKTFLYSDMDGTLLTGAKLVTQKNIDQINRFVSLGGQFSVATGRSEVIAAPFLSKLPVTRPAIVYNGSAVYDFDKKAFLHREEVPADLVHLCVKTAMEVYPKVCAEVYTNGMIELLNKDCVMDHYIPRENQPYCYASLDSFGFCMKLLMYGENEELHKVERAIYEVTGGKGFQSTFSAPYYFEILPEGVSKASALSWIFEHTDVEPAQTAAIGDFYNDVQMLSLASLSAAPASSPEDVKTQVNFVVSDNEHDAVGDFIDRFLIV</sequence>
<name>A0A939BDZ5_9FIRM</name>
<dbReference type="Pfam" id="PF08282">
    <property type="entry name" value="Hydrolase_3"/>
    <property type="match status" value="1"/>
</dbReference>
<dbReference type="Gene3D" id="3.40.50.1000">
    <property type="entry name" value="HAD superfamily/HAD-like"/>
    <property type="match status" value="1"/>
</dbReference>
<dbReference type="SFLD" id="SFLDG01140">
    <property type="entry name" value="C2.B:_Phosphomannomutase_and_P"/>
    <property type="match status" value="1"/>
</dbReference>
<dbReference type="PANTHER" id="PTHR10000">
    <property type="entry name" value="PHOSPHOSERINE PHOSPHATASE"/>
    <property type="match status" value="1"/>
</dbReference>
<dbReference type="InterPro" id="IPR036412">
    <property type="entry name" value="HAD-like_sf"/>
</dbReference>
<accession>A0A939BDZ5</accession>
<evidence type="ECO:0000313" key="1">
    <source>
        <dbReference type="EMBL" id="MBM6920366.1"/>
    </source>
</evidence>
<dbReference type="EMBL" id="JACJKY010000005">
    <property type="protein sequence ID" value="MBM6920366.1"/>
    <property type="molecule type" value="Genomic_DNA"/>
</dbReference>
<dbReference type="InterPro" id="IPR000150">
    <property type="entry name" value="Cof"/>
</dbReference>
<reference evidence="1" key="2">
    <citation type="journal article" date="2021" name="Sci. Rep.">
        <title>The distribution of antibiotic resistance genes in chicken gut microbiota commensals.</title>
        <authorList>
            <person name="Juricova H."/>
            <person name="Matiasovicova J."/>
            <person name="Kubasova T."/>
            <person name="Cejkova D."/>
            <person name="Rychlik I."/>
        </authorList>
    </citation>
    <scope>NUCLEOTIDE SEQUENCE</scope>
    <source>
        <strain evidence="1">An559</strain>
    </source>
</reference>
<dbReference type="NCBIfam" id="TIGR00099">
    <property type="entry name" value="Cof-subfamily"/>
    <property type="match status" value="1"/>
</dbReference>
<dbReference type="GO" id="GO:0005829">
    <property type="term" value="C:cytosol"/>
    <property type="evidence" value="ECO:0007669"/>
    <property type="project" value="TreeGrafter"/>
</dbReference>
<dbReference type="Gene3D" id="3.30.1240.10">
    <property type="match status" value="1"/>
</dbReference>
<dbReference type="SUPFAM" id="SSF56784">
    <property type="entry name" value="HAD-like"/>
    <property type="match status" value="1"/>
</dbReference>
<dbReference type="InterPro" id="IPR006379">
    <property type="entry name" value="HAD-SF_hydro_IIB"/>
</dbReference>
<dbReference type="GO" id="GO:0000287">
    <property type="term" value="F:magnesium ion binding"/>
    <property type="evidence" value="ECO:0007669"/>
    <property type="project" value="TreeGrafter"/>
</dbReference>
<protein>
    <submittedName>
        <fullName evidence="1">Cof-type HAD-IIB family hydrolase</fullName>
    </submittedName>
</protein>
<dbReference type="NCBIfam" id="TIGR01484">
    <property type="entry name" value="HAD-SF-IIB"/>
    <property type="match status" value="1"/>
</dbReference>
<organism evidence="1 2">
    <name type="scientific">Merdimmobilis hominis</name>
    <dbReference type="NCBI Taxonomy" id="2897707"/>
    <lineage>
        <taxon>Bacteria</taxon>
        <taxon>Bacillati</taxon>
        <taxon>Bacillota</taxon>
        <taxon>Clostridia</taxon>
        <taxon>Eubacteriales</taxon>
        <taxon>Oscillospiraceae</taxon>
        <taxon>Merdimmobilis</taxon>
    </lineage>
</organism>
<dbReference type="PANTHER" id="PTHR10000:SF8">
    <property type="entry name" value="HAD SUPERFAMILY HYDROLASE-LIKE, TYPE 3"/>
    <property type="match status" value="1"/>
</dbReference>